<accession>A0ABS5XAI5</accession>
<dbReference type="GO" id="GO:0008761">
    <property type="term" value="F:UDP-N-acetylglucosamine 2-epimerase activity"/>
    <property type="evidence" value="ECO:0007669"/>
    <property type="project" value="UniProtKB-EC"/>
</dbReference>
<dbReference type="NCBIfam" id="TIGR00236">
    <property type="entry name" value="wecB"/>
    <property type="match status" value="1"/>
</dbReference>
<dbReference type="PANTHER" id="PTHR43174">
    <property type="entry name" value="UDP-N-ACETYLGLUCOSAMINE 2-EPIMERASE"/>
    <property type="match status" value="1"/>
</dbReference>
<feature type="domain" description="UDP-N-acetylglucosamine 2-epimerase" evidence="2">
    <location>
        <begin position="23"/>
        <end position="352"/>
    </location>
</feature>
<dbReference type="CDD" id="cd03786">
    <property type="entry name" value="GTB_UDP-GlcNAc_2-Epimerase"/>
    <property type="match status" value="1"/>
</dbReference>
<comment type="similarity">
    <text evidence="1">Belongs to the UDP-N-acetylglucosamine 2-epimerase family.</text>
</comment>
<evidence type="ECO:0000256" key="1">
    <source>
        <dbReference type="RuleBase" id="RU003513"/>
    </source>
</evidence>
<dbReference type="EC" id="5.1.3.14" evidence="3"/>
<keyword evidence="4" id="KW-1185">Reference proteome</keyword>
<dbReference type="InterPro" id="IPR003331">
    <property type="entry name" value="UDP_GlcNAc_Epimerase_2_dom"/>
</dbReference>
<sequence length="357" mass="38916">MKILTIVGARPQFIKAATVSRVISRTEDLAEVMVHTGQHFDANMSDVFFHELDIPPPAYNLGVGGGTHGQNTGRMLEGIEAVMLKEHPDAILVYGDTDSTLAGALAAAKIHIPVVHVEAGLRSFNRRMPEEVNRQLTDHISALLLTPNDVAVANLAKEGIQGEQVQNVGDVMYDAALFFGQKAEETSQILSRLALDSKGYVLATVHRQENTDDPKRLQRILDGFSRLARPVVLPLHPRTRQRIASFGFTIPANVQIVDPLGYIDMVMLEKHACLVATDSGGVQKEAYFHGVPCLTLRDETEWVELVQLGWNTLLSPADEDFLDKIAVVPAPGVTGQFPYGNGKAAEQVIDAIVKAFG</sequence>
<keyword evidence="1 3" id="KW-0413">Isomerase</keyword>
<proteinExistence type="inferred from homology"/>
<dbReference type="PANTHER" id="PTHR43174:SF1">
    <property type="entry name" value="UDP-N-ACETYLGLUCOSAMINE 2-EPIMERASE"/>
    <property type="match status" value="1"/>
</dbReference>
<dbReference type="Gene3D" id="3.40.50.2000">
    <property type="entry name" value="Glycogen Phosphorylase B"/>
    <property type="match status" value="2"/>
</dbReference>
<gene>
    <name evidence="3" type="primary">wecB</name>
    <name evidence="3" type="ORF">J7302_00800</name>
</gene>
<dbReference type="EMBL" id="JAGTIS010000001">
    <property type="protein sequence ID" value="MBT8764699.1"/>
    <property type="molecule type" value="Genomic_DNA"/>
</dbReference>
<protein>
    <submittedName>
        <fullName evidence="3">UDP-N-acetylglucosamine 2-epimerase (Non-hydrolyzing)</fullName>
        <ecNumber evidence="3">5.1.3.14</ecNumber>
    </submittedName>
</protein>
<name>A0ABS5XAI5_9GAMM</name>
<dbReference type="Pfam" id="PF02350">
    <property type="entry name" value="Epimerase_2"/>
    <property type="match status" value="1"/>
</dbReference>
<evidence type="ECO:0000313" key="3">
    <source>
        <dbReference type="EMBL" id="MBT8764699.1"/>
    </source>
</evidence>
<dbReference type="InterPro" id="IPR029767">
    <property type="entry name" value="WecB-like"/>
</dbReference>
<dbReference type="SUPFAM" id="SSF53756">
    <property type="entry name" value="UDP-Glycosyltransferase/glycogen phosphorylase"/>
    <property type="match status" value="1"/>
</dbReference>
<comment type="caution">
    <text evidence="3">The sequence shown here is derived from an EMBL/GenBank/DDBJ whole genome shotgun (WGS) entry which is preliminary data.</text>
</comment>
<evidence type="ECO:0000259" key="2">
    <source>
        <dbReference type="Pfam" id="PF02350"/>
    </source>
</evidence>
<reference evidence="3 4" key="1">
    <citation type="submission" date="2021-04" db="EMBL/GenBank/DDBJ databases">
        <title>Pseudomonas boanensis sp. nov., a bacterium isolated from river water used for household purposes in Boane District, Mozambique.</title>
        <authorList>
            <person name="Nicklasson M."/>
            <person name="Martin-Rodriguez A.J."/>
            <person name="Thorell K."/>
            <person name="Neves L."/>
            <person name="Mussagy A."/>
            <person name="Rydberg H.A."/>
            <person name="Hernroth B."/>
            <person name="Svensson-Stadler L."/>
            <person name="Sjoling A."/>
        </authorList>
    </citation>
    <scope>NUCLEOTIDE SEQUENCE [LARGE SCALE GENOMIC DNA]</scope>
    <source>
        <strain evidence="3 4">DB1</strain>
    </source>
</reference>
<evidence type="ECO:0000313" key="4">
    <source>
        <dbReference type="Proteomes" id="UP001519667"/>
    </source>
</evidence>
<dbReference type="RefSeq" id="WP_215368864.1">
    <property type="nucleotide sequence ID" value="NZ_JAGTIS010000001.1"/>
</dbReference>
<organism evidence="3 4">
    <name type="scientific">Metapseudomonas boanensis</name>
    <dbReference type="NCBI Taxonomy" id="2822138"/>
    <lineage>
        <taxon>Bacteria</taxon>
        <taxon>Pseudomonadati</taxon>
        <taxon>Pseudomonadota</taxon>
        <taxon>Gammaproteobacteria</taxon>
        <taxon>Pseudomonadales</taxon>
        <taxon>Pseudomonadaceae</taxon>
        <taxon>Metapseudomonas</taxon>
    </lineage>
</organism>
<dbReference type="Proteomes" id="UP001519667">
    <property type="component" value="Unassembled WGS sequence"/>
</dbReference>